<accession>A0A2S2QE22</accession>
<dbReference type="Proteomes" id="UP000694846">
    <property type="component" value="Unplaced"/>
</dbReference>
<gene>
    <name evidence="8" type="primary">LOC112691803</name>
    <name evidence="6" type="ORF">g.178512</name>
</gene>
<dbReference type="Gene3D" id="3.40.50.12190">
    <property type="match status" value="1"/>
</dbReference>
<dbReference type="PANTHER" id="PTHR18843:SF7">
    <property type="entry name" value="LAMINA-ASSOCIATED POLYPEPTIDE 1B ISOFORM 1-RELATED"/>
    <property type="match status" value="1"/>
</dbReference>
<evidence type="ECO:0000313" key="8">
    <source>
        <dbReference type="RefSeq" id="XP_025421990.1"/>
    </source>
</evidence>
<keyword evidence="2 5" id="KW-0812">Transmembrane</keyword>
<evidence type="ECO:0000313" key="6">
    <source>
        <dbReference type="EMBL" id="MBY75995.1"/>
    </source>
</evidence>
<dbReference type="OrthoDB" id="6625693at2759"/>
<dbReference type="GO" id="GO:0001671">
    <property type="term" value="F:ATPase activator activity"/>
    <property type="evidence" value="ECO:0007669"/>
    <property type="project" value="InterPro"/>
</dbReference>
<evidence type="ECO:0000256" key="3">
    <source>
        <dbReference type="ARBA" id="ARBA00022989"/>
    </source>
</evidence>
<keyword evidence="3 5" id="KW-1133">Transmembrane helix</keyword>
<dbReference type="GeneID" id="112691803"/>
<keyword evidence="4 5" id="KW-0472">Membrane</keyword>
<evidence type="ECO:0000256" key="1">
    <source>
        <dbReference type="ARBA" id="ARBA00004370"/>
    </source>
</evidence>
<dbReference type="EMBL" id="GGMS01006792">
    <property type="protein sequence ID" value="MBY75995.1"/>
    <property type="molecule type" value="Transcribed_RNA"/>
</dbReference>
<comment type="subcellular location">
    <subcellularLocation>
        <location evidence="1">Membrane</location>
    </subcellularLocation>
</comment>
<feature type="transmembrane region" description="Helical" evidence="5">
    <location>
        <begin position="94"/>
        <end position="114"/>
    </location>
</feature>
<reference evidence="6" key="1">
    <citation type="submission" date="2018-04" db="EMBL/GenBank/DDBJ databases">
        <title>Transcriptome assembly of Sipha flava.</title>
        <authorList>
            <person name="Scully E.D."/>
            <person name="Geib S.M."/>
            <person name="Palmer N.A."/>
            <person name="Koch K."/>
            <person name="Bradshaw J."/>
            <person name="Heng-Moss T."/>
            <person name="Sarath G."/>
        </authorList>
    </citation>
    <scope>NUCLEOTIDE SEQUENCE</scope>
</reference>
<proteinExistence type="predicted"/>
<dbReference type="InterPro" id="IPR038599">
    <property type="entry name" value="LAP1C-like_C_sf"/>
</dbReference>
<dbReference type="AlphaFoldDB" id="A0A2S2QE22"/>
<evidence type="ECO:0000256" key="2">
    <source>
        <dbReference type="ARBA" id="ARBA00022692"/>
    </source>
</evidence>
<name>A0A2S2QE22_9HEMI</name>
<reference evidence="8" key="2">
    <citation type="submission" date="2025-04" db="UniProtKB">
        <authorList>
            <consortium name="RefSeq"/>
        </authorList>
    </citation>
    <scope>IDENTIFICATION</scope>
    <source>
        <tissue evidence="8">Whole body</tissue>
    </source>
</reference>
<dbReference type="PANTHER" id="PTHR18843">
    <property type="entry name" value="TORSIN-1A-INTERACTING PROTEIN"/>
    <property type="match status" value="1"/>
</dbReference>
<evidence type="ECO:0000256" key="5">
    <source>
        <dbReference type="SAM" id="Phobius"/>
    </source>
</evidence>
<protein>
    <submittedName>
        <fullName evidence="8">Uncharacterized protein LOC112691803</fullName>
    </submittedName>
</protein>
<evidence type="ECO:0000313" key="7">
    <source>
        <dbReference type="Proteomes" id="UP000694846"/>
    </source>
</evidence>
<sequence length="345" mass="39390">MATNVPASIKCSECSKYFIIPQDIPEDTSKNYTFLKSNINPEGILTKCNECINKHTINIRLNRYNRKPSTDSIRPKNRINIPYQNSKFLPINKWIITIIVLLLAILSFFIIPLFTNSNDLAITVTTLKSTLERLNNTFPSLNKSFLKKVNGGLLRLKKPGEPFVFLLLHDDSNKKATDCLASYTSSIAKKNIFTKTMKSLWMNASEWVPYSSSSDLDLLHKKLMKPLEENEVLILENLQDLPWSLANCLHYLCDTVNPKFVQAMYLLELKVNVDRIEELNDAEKVVIAEEAMDKAWLEAPRSFRAALITRLTSYVDTVLLKSDDECPNNAIQPLQSDRQFINISP</sequence>
<keyword evidence="7" id="KW-1185">Reference proteome</keyword>
<evidence type="ECO:0000256" key="4">
    <source>
        <dbReference type="ARBA" id="ARBA00023136"/>
    </source>
</evidence>
<dbReference type="InterPro" id="IPR008662">
    <property type="entry name" value="TOIP1/2"/>
</dbReference>
<dbReference type="RefSeq" id="XP_025421990.1">
    <property type="nucleotide sequence ID" value="XM_025566205.1"/>
</dbReference>
<organism evidence="6">
    <name type="scientific">Sipha flava</name>
    <name type="common">yellow sugarcane aphid</name>
    <dbReference type="NCBI Taxonomy" id="143950"/>
    <lineage>
        <taxon>Eukaryota</taxon>
        <taxon>Metazoa</taxon>
        <taxon>Ecdysozoa</taxon>
        <taxon>Arthropoda</taxon>
        <taxon>Hexapoda</taxon>
        <taxon>Insecta</taxon>
        <taxon>Pterygota</taxon>
        <taxon>Neoptera</taxon>
        <taxon>Paraneoptera</taxon>
        <taxon>Hemiptera</taxon>
        <taxon>Sternorrhyncha</taxon>
        <taxon>Aphidomorpha</taxon>
        <taxon>Aphidoidea</taxon>
        <taxon>Aphididae</taxon>
        <taxon>Sipha</taxon>
    </lineage>
</organism>
<dbReference type="GO" id="GO:0061024">
    <property type="term" value="P:membrane organization"/>
    <property type="evidence" value="ECO:0007669"/>
    <property type="project" value="TreeGrafter"/>
</dbReference>
<dbReference type="GO" id="GO:0016020">
    <property type="term" value="C:membrane"/>
    <property type="evidence" value="ECO:0007669"/>
    <property type="project" value="UniProtKB-SubCell"/>
</dbReference>